<dbReference type="EMBL" id="JAEACU010000009">
    <property type="protein sequence ID" value="KAH7518292.1"/>
    <property type="molecule type" value="Genomic_DNA"/>
</dbReference>
<dbReference type="Proteomes" id="UP000813462">
    <property type="component" value="Unassembled WGS sequence"/>
</dbReference>
<sequence>MKELLDLIRLSLIERIYVKLRSDRELHDKLHVGPVDHFIPNEGDISDPSGDWVTFVRLSSRRSISGCPLRSIFDLASPSPSKHLWPISSSGRPVMLVRLVLDCPLATRMQSQECEKTGFAYGFGLGCMILQEDAKLTF</sequence>
<proteinExistence type="predicted"/>
<organism evidence="1 2">
    <name type="scientific">Ziziphus jujuba var. spinosa</name>
    <dbReference type="NCBI Taxonomy" id="714518"/>
    <lineage>
        <taxon>Eukaryota</taxon>
        <taxon>Viridiplantae</taxon>
        <taxon>Streptophyta</taxon>
        <taxon>Embryophyta</taxon>
        <taxon>Tracheophyta</taxon>
        <taxon>Spermatophyta</taxon>
        <taxon>Magnoliopsida</taxon>
        <taxon>eudicotyledons</taxon>
        <taxon>Gunneridae</taxon>
        <taxon>Pentapetalae</taxon>
        <taxon>rosids</taxon>
        <taxon>fabids</taxon>
        <taxon>Rosales</taxon>
        <taxon>Rhamnaceae</taxon>
        <taxon>Paliureae</taxon>
        <taxon>Ziziphus</taxon>
    </lineage>
</organism>
<evidence type="ECO:0000313" key="1">
    <source>
        <dbReference type="EMBL" id="KAH7518292.1"/>
    </source>
</evidence>
<protein>
    <submittedName>
        <fullName evidence="1">Uncharacterized protein</fullName>
    </submittedName>
</protein>
<accession>A0A978UTU2</accession>
<evidence type="ECO:0000313" key="2">
    <source>
        <dbReference type="Proteomes" id="UP000813462"/>
    </source>
</evidence>
<name>A0A978UTU2_ZIZJJ</name>
<comment type="caution">
    <text evidence="1">The sequence shown here is derived from an EMBL/GenBank/DDBJ whole genome shotgun (WGS) entry which is preliminary data.</text>
</comment>
<gene>
    <name evidence="1" type="ORF">FEM48_Zijuj09G0156000</name>
</gene>
<reference evidence="1" key="1">
    <citation type="journal article" date="2021" name="Front. Plant Sci.">
        <title>Chromosome-Scale Genome Assembly for Chinese Sour Jujube and Insights Into Its Genome Evolution and Domestication Signature.</title>
        <authorList>
            <person name="Shen L.-Y."/>
            <person name="Luo H."/>
            <person name="Wang X.-L."/>
            <person name="Wang X.-M."/>
            <person name="Qiu X.-J."/>
            <person name="Liu H."/>
            <person name="Zhou S.-S."/>
            <person name="Jia K.-H."/>
            <person name="Nie S."/>
            <person name="Bao Y.-T."/>
            <person name="Zhang R.-G."/>
            <person name="Yun Q.-Z."/>
            <person name="Chai Y.-H."/>
            <person name="Lu J.-Y."/>
            <person name="Li Y."/>
            <person name="Zhao S.-W."/>
            <person name="Mao J.-F."/>
            <person name="Jia S.-G."/>
            <person name="Mao Y.-M."/>
        </authorList>
    </citation>
    <scope>NUCLEOTIDE SEQUENCE</scope>
    <source>
        <strain evidence="1">AT0</strain>
        <tissue evidence="1">Leaf</tissue>
    </source>
</reference>
<dbReference type="AlphaFoldDB" id="A0A978UTU2"/>